<reference evidence="2 3" key="1">
    <citation type="journal article" date="2020" name="Cell">
        <title>Large-Scale Comparative Analyses of Tick Genomes Elucidate Their Genetic Diversity and Vector Capacities.</title>
        <authorList>
            <consortium name="Tick Genome and Microbiome Consortium (TIGMIC)"/>
            <person name="Jia N."/>
            <person name="Wang J."/>
            <person name="Shi W."/>
            <person name="Du L."/>
            <person name="Sun Y."/>
            <person name="Zhan W."/>
            <person name="Jiang J.F."/>
            <person name="Wang Q."/>
            <person name="Zhang B."/>
            <person name="Ji P."/>
            <person name="Bell-Sakyi L."/>
            <person name="Cui X.M."/>
            <person name="Yuan T.T."/>
            <person name="Jiang B.G."/>
            <person name="Yang W.F."/>
            <person name="Lam T.T."/>
            <person name="Chang Q.C."/>
            <person name="Ding S.J."/>
            <person name="Wang X.J."/>
            <person name="Zhu J.G."/>
            <person name="Ruan X.D."/>
            <person name="Zhao L."/>
            <person name="Wei J.T."/>
            <person name="Ye R.Z."/>
            <person name="Que T.C."/>
            <person name="Du C.H."/>
            <person name="Zhou Y.H."/>
            <person name="Cheng J.X."/>
            <person name="Dai P.F."/>
            <person name="Guo W.B."/>
            <person name="Han X.H."/>
            <person name="Huang E.J."/>
            <person name="Li L.F."/>
            <person name="Wei W."/>
            <person name="Gao Y.C."/>
            <person name="Liu J.Z."/>
            <person name="Shao H.Z."/>
            <person name="Wang X."/>
            <person name="Wang C.C."/>
            <person name="Yang T.C."/>
            <person name="Huo Q.B."/>
            <person name="Li W."/>
            <person name="Chen H.Y."/>
            <person name="Chen S.E."/>
            <person name="Zhou L.G."/>
            <person name="Ni X.B."/>
            <person name="Tian J.H."/>
            <person name="Sheng Y."/>
            <person name="Liu T."/>
            <person name="Pan Y.S."/>
            <person name="Xia L.Y."/>
            <person name="Li J."/>
            <person name="Zhao F."/>
            <person name="Cao W.C."/>
        </authorList>
    </citation>
    <scope>NUCLEOTIDE SEQUENCE [LARGE SCALE GENOMIC DNA]</scope>
    <source>
        <strain evidence="2">HaeL-2018</strain>
    </source>
</reference>
<dbReference type="InterPro" id="IPR028260">
    <property type="entry name" value="FAM177"/>
</dbReference>
<evidence type="ECO:0000256" key="1">
    <source>
        <dbReference type="SAM" id="MobiDB-lite"/>
    </source>
</evidence>
<feature type="compositionally biased region" description="Polar residues" evidence="1">
    <location>
        <begin position="85"/>
        <end position="99"/>
    </location>
</feature>
<comment type="caution">
    <text evidence="2">The sequence shown here is derived from an EMBL/GenBank/DDBJ whole genome shotgun (WGS) entry which is preliminary data.</text>
</comment>
<accession>A0A9J6G2Q6</accession>
<feature type="region of interest" description="Disordered" evidence="1">
    <location>
        <begin position="73"/>
        <end position="108"/>
    </location>
</feature>
<sequence>MGNKGAFITMNGGDMKPKFTTYEAVRTLPWSSFLLHWALQLGTQALAVCDYLGEHLANWFGITAPKYRYEIEHGRDDDDDETVESGWQRSETIQVTARQPGQLPGPAN</sequence>
<dbReference type="PANTHER" id="PTHR31206:SF1">
    <property type="entry name" value="LP10445P"/>
    <property type="match status" value="1"/>
</dbReference>
<evidence type="ECO:0000313" key="3">
    <source>
        <dbReference type="Proteomes" id="UP000821853"/>
    </source>
</evidence>
<name>A0A9J6G2Q6_HAELO</name>
<dbReference type="Proteomes" id="UP000821853">
    <property type="component" value="Chromosome 3"/>
</dbReference>
<organism evidence="2 3">
    <name type="scientific">Haemaphysalis longicornis</name>
    <name type="common">Bush tick</name>
    <dbReference type="NCBI Taxonomy" id="44386"/>
    <lineage>
        <taxon>Eukaryota</taxon>
        <taxon>Metazoa</taxon>
        <taxon>Ecdysozoa</taxon>
        <taxon>Arthropoda</taxon>
        <taxon>Chelicerata</taxon>
        <taxon>Arachnida</taxon>
        <taxon>Acari</taxon>
        <taxon>Parasitiformes</taxon>
        <taxon>Ixodida</taxon>
        <taxon>Ixodoidea</taxon>
        <taxon>Ixodidae</taxon>
        <taxon>Haemaphysalinae</taxon>
        <taxon>Haemaphysalis</taxon>
    </lineage>
</organism>
<dbReference type="OrthoDB" id="45963at2759"/>
<protein>
    <submittedName>
        <fullName evidence="2">Uncharacterized protein</fullName>
    </submittedName>
</protein>
<dbReference type="EMBL" id="JABSTR010000005">
    <property type="protein sequence ID" value="KAH9369355.1"/>
    <property type="molecule type" value="Genomic_DNA"/>
</dbReference>
<dbReference type="VEuPathDB" id="VectorBase:HLOH_062135"/>
<gene>
    <name evidence="2" type="ORF">HPB48_018781</name>
</gene>
<dbReference type="PANTHER" id="PTHR31206">
    <property type="entry name" value="LP10445P"/>
    <property type="match status" value="1"/>
</dbReference>
<dbReference type="Pfam" id="PF14774">
    <property type="entry name" value="FAM177"/>
    <property type="match status" value="1"/>
</dbReference>
<dbReference type="AlphaFoldDB" id="A0A9J6G2Q6"/>
<keyword evidence="3" id="KW-1185">Reference proteome</keyword>
<proteinExistence type="predicted"/>
<evidence type="ECO:0000313" key="2">
    <source>
        <dbReference type="EMBL" id="KAH9369355.1"/>
    </source>
</evidence>